<dbReference type="GO" id="GO:0019843">
    <property type="term" value="F:rRNA binding"/>
    <property type="evidence" value="ECO:0007669"/>
    <property type="project" value="UniProtKB-UniRule"/>
</dbReference>
<gene>
    <name evidence="11" type="primary">rplA</name>
    <name evidence="13" type="ORF">EDC25_108131</name>
</gene>
<dbReference type="PANTHER" id="PTHR36427:SF3">
    <property type="entry name" value="LARGE RIBOSOMAL SUBUNIT PROTEIN UL1M"/>
    <property type="match status" value="1"/>
</dbReference>
<dbReference type="GO" id="GO:0003735">
    <property type="term" value="F:structural constituent of ribosome"/>
    <property type="evidence" value="ECO:0007669"/>
    <property type="project" value="InterPro"/>
</dbReference>
<dbReference type="InterPro" id="IPR002143">
    <property type="entry name" value="Ribosomal_uL1"/>
</dbReference>
<organism evidence="13 14">
    <name type="scientific">Pseudofulvimonas gallinarii</name>
    <dbReference type="NCBI Taxonomy" id="634155"/>
    <lineage>
        <taxon>Bacteria</taxon>
        <taxon>Pseudomonadati</taxon>
        <taxon>Pseudomonadota</taxon>
        <taxon>Gammaproteobacteria</taxon>
        <taxon>Lysobacterales</taxon>
        <taxon>Rhodanobacteraceae</taxon>
        <taxon>Pseudofulvimonas</taxon>
    </lineage>
</organism>
<dbReference type="SUPFAM" id="SSF56808">
    <property type="entry name" value="Ribosomal protein L1"/>
    <property type="match status" value="1"/>
</dbReference>
<dbReference type="Proteomes" id="UP000294599">
    <property type="component" value="Unassembled WGS sequence"/>
</dbReference>
<dbReference type="InterPro" id="IPR028364">
    <property type="entry name" value="Ribosomal_uL1/biogenesis"/>
</dbReference>
<evidence type="ECO:0000256" key="2">
    <source>
        <dbReference type="ARBA" id="ARBA00022491"/>
    </source>
</evidence>
<evidence type="ECO:0000256" key="7">
    <source>
        <dbReference type="ARBA" id="ARBA00022980"/>
    </source>
</evidence>
<dbReference type="InterPro" id="IPR023673">
    <property type="entry name" value="Ribosomal_uL1_CS"/>
</dbReference>
<evidence type="ECO:0000256" key="6">
    <source>
        <dbReference type="ARBA" id="ARBA00022884"/>
    </source>
</evidence>
<proteinExistence type="inferred from homology"/>
<evidence type="ECO:0000256" key="11">
    <source>
        <dbReference type="HAMAP-Rule" id="MF_01318"/>
    </source>
</evidence>
<comment type="caution">
    <text evidence="13">The sequence shown here is derived from an EMBL/GenBank/DDBJ whole genome shotgun (WGS) entry which is preliminary data.</text>
</comment>
<keyword evidence="3 11" id="KW-0820">tRNA-binding</keyword>
<evidence type="ECO:0000256" key="10">
    <source>
        <dbReference type="ARBA" id="ARBA00059110"/>
    </source>
</evidence>
<dbReference type="RefSeq" id="WP_123521482.1">
    <property type="nucleotide sequence ID" value="NZ_JBHLWF010000074.1"/>
</dbReference>
<keyword evidence="7 11" id="KW-0689">Ribosomal protein</keyword>
<keyword evidence="4 11" id="KW-0699">rRNA-binding</keyword>
<comment type="similarity">
    <text evidence="1 11 12">Belongs to the universal ribosomal protein uL1 family.</text>
</comment>
<evidence type="ECO:0000256" key="4">
    <source>
        <dbReference type="ARBA" id="ARBA00022730"/>
    </source>
</evidence>
<comment type="function">
    <text evidence="11">Binds directly to 23S rRNA. The L1 stalk is quite mobile in the ribosome, and is involved in E site tRNA release.</text>
</comment>
<keyword evidence="8 11" id="KW-0687">Ribonucleoprotein</keyword>
<keyword evidence="14" id="KW-1185">Reference proteome</keyword>
<reference evidence="13 14" key="1">
    <citation type="submission" date="2019-03" db="EMBL/GenBank/DDBJ databases">
        <title>Genomic Encyclopedia of Type Strains, Phase IV (KMG-IV): sequencing the most valuable type-strain genomes for metagenomic binning, comparative biology and taxonomic classification.</title>
        <authorList>
            <person name="Goeker M."/>
        </authorList>
    </citation>
    <scope>NUCLEOTIDE SEQUENCE [LARGE SCALE GENOMIC DNA]</scope>
    <source>
        <strain evidence="13 14">DSM 21944</strain>
    </source>
</reference>
<dbReference type="Gene3D" id="3.40.50.790">
    <property type="match status" value="1"/>
</dbReference>
<dbReference type="FunFam" id="3.40.50.790:FF:000001">
    <property type="entry name" value="50S ribosomal protein L1"/>
    <property type="match status" value="1"/>
</dbReference>
<dbReference type="InterPro" id="IPR016095">
    <property type="entry name" value="Ribosomal_uL1_3-a/b-sand"/>
</dbReference>
<dbReference type="PIRSF" id="PIRSF002155">
    <property type="entry name" value="Ribosomal_L1"/>
    <property type="match status" value="1"/>
</dbReference>
<dbReference type="HAMAP" id="MF_01318_B">
    <property type="entry name" value="Ribosomal_uL1_B"/>
    <property type="match status" value="1"/>
</dbReference>
<dbReference type="GO" id="GO:0006412">
    <property type="term" value="P:translation"/>
    <property type="evidence" value="ECO:0007669"/>
    <property type="project" value="UniProtKB-UniRule"/>
</dbReference>
<evidence type="ECO:0000313" key="13">
    <source>
        <dbReference type="EMBL" id="TCS98551.1"/>
    </source>
</evidence>
<keyword evidence="5 11" id="KW-0810">Translation regulation</keyword>
<evidence type="ECO:0000256" key="9">
    <source>
        <dbReference type="ARBA" id="ARBA00035241"/>
    </source>
</evidence>
<dbReference type="GO" id="GO:0000049">
    <property type="term" value="F:tRNA binding"/>
    <property type="evidence" value="ECO:0007669"/>
    <property type="project" value="UniProtKB-KW"/>
</dbReference>
<keyword evidence="2 11" id="KW-0678">Repressor</keyword>
<comment type="subunit">
    <text evidence="11">Part of the 50S ribosomal subunit.</text>
</comment>
<evidence type="ECO:0000256" key="5">
    <source>
        <dbReference type="ARBA" id="ARBA00022845"/>
    </source>
</evidence>
<dbReference type="GO" id="GO:0022625">
    <property type="term" value="C:cytosolic large ribosomal subunit"/>
    <property type="evidence" value="ECO:0007669"/>
    <property type="project" value="TreeGrafter"/>
</dbReference>
<dbReference type="InterPro" id="IPR005878">
    <property type="entry name" value="Ribosom_uL1_bac-type"/>
</dbReference>
<evidence type="ECO:0000256" key="8">
    <source>
        <dbReference type="ARBA" id="ARBA00023274"/>
    </source>
</evidence>
<dbReference type="InterPro" id="IPR023674">
    <property type="entry name" value="Ribosomal_uL1-like"/>
</dbReference>
<dbReference type="EMBL" id="SMAF01000008">
    <property type="protein sequence ID" value="TCS98551.1"/>
    <property type="molecule type" value="Genomic_DNA"/>
</dbReference>
<dbReference type="OrthoDB" id="9803740at2"/>
<evidence type="ECO:0000256" key="1">
    <source>
        <dbReference type="ARBA" id="ARBA00010531"/>
    </source>
</evidence>
<accession>A0A4R3LEF9</accession>
<evidence type="ECO:0000313" key="14">
    <source>
        <dbReference type="Proteomes" id="UP000294599"/>
    </source>
</evidence>
<evidence type="ECO:0000256" key="12">
    <source>
        <dbReference type="RuleBase" id="RU000659"/>
    </source>
</evidence>
<dbReference type="AlphaFoldDB" id="A0A4R3LEF9"/>
<keyword evidence="6 11" id="KW-0694">RNA-binding</keyword>
<evidence type="ECO:0000256" key="3">
    <source>
        <dbReference type="ARBA" id="ARBA00022555"/>
    </source>
</evidence>
<dbReference type="NCBIfam" id="TIGR01169">
    <property type="entry name" value="rplA_bact"/>
    <property type="match status" value="1"/>
</dbReference>
<name>A0A4R3LEF9_9GAMM</name>
<dbReference type="PANTHER" id="PTHR36427">
    <property type="entry name" value="54S RIBOSOMAL PROTEIN L1, MITOCHONDRIAL"/>
    <property type="match status" value="1"/>
</dbReference>
<dbReference type="Gene3D" id="3.30.190.20">
    <property type="match status" value="1"/>
</dbReference>
<dbReference type="Pfam" id="PF00687">
    <property type="entry name" value="Ribosomal_L1"/>
    <property type="match status" value="1"/>
</dbReference>
<dbReference type="GO" id="GO:0006417">
    <property type="term" value="P:regulation of translation"/>
    <property type="evidence" value="ECO:0007669"/>
    <property type="project" value="UniProtKB-KW"/>
</dbReference>
<comment type="function">
    <text evidence="10 11">Protein L1 is also a translational repressor protein, it controls the translation of the L11 operon by binding to its mRNA.</text>
</comment>
<sequence length="234" mass="24710">MAKQTKRFKAMSSLVDPTRTYPIEEALKILKDNSKVKFVESIDVAVRLGIDPRKSDQVVRGSSVLPNGTGKTVRVAVFAQGPKAEEARAAGAEAVGMDDLAEQMQNGDLNFGVVIATPDAMRVVGKLGTLLGPRGLMPNPKTNTVTMDVALAVKNAKGGQVRFRADKGGIVHSTIGKANFEVEALKENLNSLLGDLVKAKPSAAKGQYLQKVYVSSTMGLGIGVDTSTLSVATK</sequence>
<protein>
    <recommendedName>
        <fullName evidence="9 11">Large ribosomal subunit protein uL1</fullName>
    </recommendedName>
</protein>
<dbReference type="PROSITE" id="PS01199">
    <property type="entry name" value="RIBOSOMAL_L1"/>
    <property type="match status" value="1"/>
</dbReference>
<dbReference type="CDD" id="cd00403">
    <property type="entry name" value="Ribosomal_L1"/>
    <property type="match status" value="1"/>
</dbReference>